<gene>
    <name evidence="2" type="ORF">I7412_19285</name>
</gene>
<comment type="caution">
    <text evidence="2">The sequence shown here is derived from an EMBL/GenBank/DDBJ whole genome shotgun (WGS) entry which is preliminary data.</text>
</comment>
<feature type="region of interest" description="Disordered" evidence="1">
    <location>
        <begin position="13"/>
        <end position="33"/>
    </location>
</feature>
<dbReference type="EMBL" id="JAEACQ010000226">
    <property type="protein sequence ID" value="MBL7629267.1"/>
    <property type="molecule type" value="Genomic_DNA"/>
</dbReference>
<evidence type="ECO:0000256" key="1">
    <source>
        <dbReference type="SAM" id="MobiDB-lite"/>
    </source>
</evidence>
<organism evidence="2 3">
    <name type="scientific">Frankia nepalensis</name>
    <dbReference type="NCBI Taxonomy" id="1836974"/>
    <lineage>
        <taxon>Bacteria</taxon>
        <taxon>Bacillati</taxon>
        <taxon>Actinomycetota</taxon>
        <taxon>Actinomycetes</taxon>
        <taxon>Frankiales</taxon>
        <taxon>Frankiaceae</taxon>
        <taxon>Frankia</taxon>
    </lineage>
</organism>
<proteinExistence type="predicted"/>
<name>A0A937UPM6_9ACTN</name>
<dbReference type="AlphaFoldDB" id="A0A937UPM6"/>
<evidence type="ECO:0000313" key="3">
    <source>
        <dbReference type="Proteomes" id="UP000604475"/>
    </source>
</evidence>
<protein>
    <submittedName>
        <fullName evidence="2">Uncharacterized protein</fullName>
    </submittedName>
</protein>
<reference evidence="2" key="1">
    <citation type="submission" date="2020-12" db="EMBL/GenBank/DDBJ databases">
        <title>Genomic characterization of non-nitrogen-fixing Frankia strains.</title>
        <authorList>
            <person name="Carlos-Shanley C."/>
            <person name="Guerra T."/>
            <person name="Hahn D."/>
        </authorList>
    </citation>
    <scope>NUCLEOTIDE SEQUENCE</scope>
    <source>
        <strain evidence="2">CN6</strain>
    </source>
</reference>
<sequence length="65" mass="6841">MSVVGYLQAHDVVEGGSSTGPRRPWGATAPGTARTWRERPLWRPATARRWAAASPRAGVADGGVA</sequence>
<accession>A0A937UPM6</accession>
<dbReference type="Proteomes" id="UP000604475">
    <property type="component" value="Unassembled WGS sequence"/>
</dbReference>
<keyword evidence="3" id="KW-1185">Reference proteome</keyword>
<evidence type="ECO:0000313" key="2">
    <source>
        <dbReference type="EMBL" id="MBL7629267.1"/>
    </source>
</evidence>
<dbReference type="RefSeq" id="WP_203003835.1">
    <property type="nucleotide sequence ID" value="NZ_JADWYU010000138.1"/>
</dbReference>